<feature type="transmembrane region" description="Helical" evidence="1">
    <location>
        <begin position="176"/>
        <end position="196"/>
    </location>
</feature>
<accession>A0A3Q9UX70</accession>
<evidence type="ECO:0000256" key="1">
    <source>
        <dbReference type="SAM" id="Phobius"/>
    </source>
</evidence>
<dbReference type="Proteomes" id="UP000285317">
    <property type="component" value="Chromosome"/>
</dbReference>
<feature type="transmembrane region" description="Helical" evidence="1">
    <location>
        <begin position="151"/>
        <end position="170"/>
    </location>
</feature>
<dbReference type="AlphaFoldDB" id="A0A3Q9UX70"/>
<dbReference type="EMBL" id="CP028137">
    <property type="protein sequence ID" value="AZZ51927.1"/>
    <property type="molecule type" value="Genomic_DNA"/>
</dbReference>
<gene>
    <name evidence="3" type="ORF">C1I64_07595</name>
</gene>
<protein>
    <recommendedName>
        <fullName evidence="2">CAAX prenyl protease 2/Lysostaphin resistance protein A-like domain-containing protein</fullName>
    </recommendedName>
</protein>
<sequence>MTASTDHRPVPRTIPVGVAAAVLYVLIAAGVGTLLDPLAGGDDTLDFVIGTWLPVGVLIVIGLLFARRAGWLREAWTAPSPFTERRRWWLLAIPVVLAVQTVQLLLAVPWAERALPMVLVYLVGCLMIGFGEELYFRGLFRVAVRGHHGELAALLITSIAFGLGHVAGYLLNGVPLPATAVAVAFLAMDGAIFYGALRATGTLWVPILLHGLGDFARFLQQGGDDQSAAPEVSGDAFTALVEYILIGLSIAVVVSVARSGRRERKARRAAAVPE</sequence>
<evidence type="ECO:0000313" key="3">
    <source>
        <dbReference type="EMBL" id="AZZ51927.1"/>
    </source>
</evidence>
<reference evidence="3 4" key="1">
    <citation type="submission" date="2018-03" db="EMBL/GenBank/DDBJ databases">
        <title>Bacteriophage NCPPB3778 and a type I-E CRISPR drive the evolution of the US Biological Select Agent, Rathayibacter toxicus.</title>
        <authorList>
            <person name="Davis E.W.II."/>
            <person name="Tabima J.F."/>
            <person name="Weisberg A.J."/>
            <person name="Dantas Lopes L."/>
            <person name="Wiseman M.S."/>
            <person name="Wiseman M.S."/>
            <person name="Pupko T."/>
            <person name="Belcher M.S."/>
            <person name="Sechler A.J."/>
            <person name="Tancos M.A."/>
            <person name="Schroeder B.K."/>
            <person name="Murray T.D."/>
            <person name="Luster D.G."/>
            <person name="Schneider W.L."/>
            <person name="Rogers E."/>
            <person name="Andreote F.D."/>
            <person name="Grunwald N.J."/>
            <person name="Putnam M.L."/>
            <person name="Chang J.H."/>
        </authorList>
    </citation>
    <scope>NUCLEOTIDE SEQUENCE [LARGE SCALE GENOMIC DNA]</scope>
    <source>
        <strain evidence="3 4">DSM 15932</strain>
    </source>
</reference>
<dbReference type="GO" id="GO:0004175">
    <property type="term" value="F:endopeptidase activity"/>
    <property type="evidence" value="ECO:0007669"/>
    <property type="project" value="UniProtKB-ARBA"/>
</dbReference>
<feature type="transmembrane region" description="Helical" evidence="1">
    <location>
        <begin position="88"/>
        <end position="108"/>
    </location>
</feature>
<dbReference type="GO" id="GO:0080120">
    <property type="term" value="P:CAAX-box protein maturation"/>
    <property type="evidence" value="ECO:0007669"/>
    <property type="project" value="UniProtKB-ARBA"/>
</dbReference>
<keyword evidence="1" id="KW-1133">Transmembrane helix</keyword>
<name>A0A3Q9UX70_9MICO</name>
<feature type="transmembrane region" description="Helical" evidence="1">
    <location>
        <begin position="240"/>
        <end position="258"/>
    </location>
</feature>
<keyword evidence="1" id="KW-0812">Transmembrane</keyword>
<dbReference type="Pfam" id="PF02517">
    <property type="entry name" value="Rce1-like"/>
    <property type="match status" value="1"/>
</dbReference>
<keyword evidence="1" id="KW-0472">Membrane</keyword>
<dbReference type="RefSeq" id="WP_127886808.1">
    <property type="nucleotide sequence ID" value="NZ_CP028137.1"/>
</dbReference>
<dbReference type="InterPro" id="IPR003675">
    <property type="entry name" value="Rce1/LyrA-like_dom"/>
</dbReference>
<feature type="transmembrane region" description="Helical" evidence="1">
    <location>
        <begin position="12"/>
        <end position="35"/>
    </location>
</feature>
<evidence type="ECO:0000259" key="2">
    <source>
        <dbReference type="Pfam" id="PF02517"/>
    </source>
</evidence>
<feature type="transmembrane region" description="Helical" evidence="1">
    <location>
        <begin position="203"/>
        <end position="220"/>
    </location>
</feature>
<dbReference type="KEGG" id="rfs:C1I64_07595"/>
<feature type="domain" description="CAAX prenyl protease 2/Lysostaphin resistance protein A-like" evidence="2">
    <location>
        <begin position="117"/>
        <end position="215"/>
    </location>
</feature>
<proteinExistence type="predicted"/>
<organism evidence="3 4">
    <name type="scientific">Rathayibacter festucae DSM 15932</name>
    <dbReference type="NCBI Taxonomy" id="1328866"/>
    <lineage>
        <taxon>Bacteria</taxon>
        <taxon>Bacillati</taxon>
        <taxon>Actinomycetota</taxon>
        <taxon>Actinomycetes</taxon>
        <taxon>Micrococcales</taxon>
        <taxon>Microbacteriaceae</taxon>
        <taxon>Rathayibacter</taxon>
    </lineage>
</organism>
<feature type="transmembrane region" description="Helical" evidence="1">
    <location>
        <begin position="47"/>
        <end position="67"/>
    </location>
</feature>
<feature type="transmembrane region" description="Helical" evidence="1">
    <location>
        <begin position="114"/>
        <end position="131"/>
    </location>
</feature>
<evidence type="ECO:0000313" key="4">
    <source>
        <dbReference type="Proteomes" id="UP000285317"/>
    </source>
</evidence>